<comment type="subcellular location">
    <subcellularLocation>
        <location evidence="1">Membrane</location>
        <topology evidence="1">Multi-pass membrane protein</topology>
    </subcellularLocation>
</comment>
<dbReference type="Gene3D" id="1.20.58.340">
    <property type="entry name" value="Magnesium transport protein CorA, transmembrane region"/>
    <property type="match status" value="1"/>
</dbReference>
<proteinExistence type="predicted"/>
<dbReference type="SUPFAM" id="SSF144083">
    <property type="entry name" value="Magnesium transport protein CorA, transmembrane region"/>
    <property type="match status" value="1"/>
</dbReference>
<evidence type="ECO:0000313" key="6">
    <source>
        <dbReference type="EMBL" id="MEX3744932.1"/>
    </source>
</evidence>
<evidence type="ECO:0000313" key="7">
    <source>
        <dbReference type="Proteomes" id="UP001558534"/>
    </source>
</evidence>
<dbReference type="InterPro" id="IPR002523">
    <property type="entry name" value="MgTranspt_CorA/ZnTranspt_ZntB"/>
</dbReference>
<comment type="caution">
    <text evidence="6">The sequence shown here is derived from an EMBL/GenBank/DDBJ whole genome shotgun (WGS) entry which is preliminary data.</text>
</comment>
<sequence>MVNQHTRHNLLTVISTIMLLLTAITSFFGMNVPLPYQDSLIATMTISLFF</sequence>
<dbReference type="InterPro" id="IPR045863">
    <property type="entry name" value="CorA_TM1_TM2"/>
</dbReference>
<dbReference type="RefSeq" id="WP_368635846.1">
    <property type="nucleotide sequence ID" value="NZ_JBFRHK010000003.1"/>
</dbReference>
<evidence type="ECO:0000256" key="4">
    <source>
        <dbReference type="ARBA" id="ARBA00023136"/>
    </source>
</evidence>
<evidence type="ECO:0000256" key="5">
    <source>
        <dbReference type="SAM" id="Phobius"/>
    </source>
</evidence>
<keyword evidence="4 5" id="KW-0472">Membrane</keyword>
<organism evidence="6 7">
    <name type="scientific">Lysinibacillus xylanilyticus</name>
    <dbReference type="NCBI Taxonomy" id="582475"/>
    <lineage>
        <taxon>Bacteria</taxon>
        <taxon>Bacillati</taxon>
        <taxon>Bacillota</taxon>
        <taxon>Bacilli</taxon>
        <taxon>Bacillales</taxon>
        <taxon>Bacillaceae</taxon>
        <taxon>Lysinibacillus</taxon>
    </lineage>
</organism>
<feature type="transmembrane region" description="Helical" evidence="5">
    <location>
        <begin position="9"/>
        <end position="30"/>
    </location>
</feature>
<dbReference type="Pfam" id="PF01544">
    <property type="entry name" value="CorA"/>
    <property type="match status" value="1"/>
</dbReference>
<evidence type="ECO:0000256" key="1">
    <source>
        <dbReference type="ARBA" id="ARBA00004141"/>
    </source>
</evidence>
<keyword evidence="3 5" id="KW-1133">Transmembrane helix</keyword>
<dbReference type="Proteomes" id="UP001558534">
    <property type="component" value="Unassembled WGS sequence"/>
</dbReference>
<name>A0ABV3VVJ0_9BACI</name>
<gene>
    <name evidence="6" type="ORF">AB1300_07255</name>
</gene>
<dbReference type="EMBL" id="JBFRHK010000003">
    <property type="protein sequence ID" value="MEX3744932.1"/>
    <property type="molecule type" value="Genomic_DNA"/>
</dbReference>
<evidence type="ECO:0000256" key="2">
    <source>
        <dbReference type="ARBA" id="ARBA00022692"/>
    </source>
</evidence>
<evidence type="ECO:0000256" key="3">
    <source>
        <dbReference type="ARBA" id="ARBA00022989"/>
    </source>
</evidence>
<keyword evidence="7" id="KW-1185">Reference proteome</keyword>
<reference evidence="6 7" key="1">
    <citation type="submission" date="2024-07" db="EMBL/GenBank/DDBJ databases">
        <title>Characterization of a bacterium isolated from hydrolysated instant sea cucumber by whole-genome sequencing and metabolomics.</title>
        <authorList>
            <person name="Luo X."/>
            <person name="Zhang Z."/>
            <person name="Zheng Z."/>
            <person name="Zhang W."/>
            <person name="Ming T."/>
            <person name="Jiao L."/>
            <person name="Su X."/>
            <person name="Kong F."/>
            <person name="Xu J."/>
        </authorList>
    </citation>
    <scope>NUCLEOTIDE SEQUENCE [LARGE SCALE GENOMIC DNA]</scope>
    <source>
        <strain evidence="6 7">XL-2024</strain>
    </source>
</reference>
<accession>A0ABV3VVJ0</accession>
<keyword evidence="2 5" id="KW-0812">Transmembrane</keyword>
<protein>
    <submittedName>
        <fullName evidence="6">CorA family divalent cation transporter</fullName>
    </submittedName>
</protein>